<reference evidence="11" key="1">
    <citation type="submission" date="2022-08" db="EMBL/GenBank/DDBJ databases">
        <title>Alicyclobacillus dauci DSM2870, complete genome.</title>
        <authorList>
            <person name="Wang Q."/>
            <person name="Cai R."/>
            <person name="Wang Z."/>
        </authorList>
    </citation>
    <scope>NUCLEOTIDE SEQUENCE</scope>
    <source>
        <strain evidence="11">DSM 28700</strain>
    </source>
</reference>
<dbReference type="InterPro" id="IPR038501">
    <property type="entry name" value="Spore_GerAC_C_sf"/>
</dbReference>
<feature type="domain" description="Spore germination GerAC-like C-terminal" evidence="9">
    <location>
        <begin position="218"/>
        <end position="380"/>
    </location>
</feature>
<keyword evidence="3" id="KW-0309">Germination</keyword>
<feature type="region of interest" description="Disordered" evidence="8">
    <location>
        <begin position="380"/>
        <end position="410"/>
    </location>
</feature>
<dbReference type="EMBL" id="CP104064">
    <property type="protein sequence ID" value="WAH37908.1"/>
    <property type="molecule type" value="Genomic_DNA"/>
</dbReference>
<evidence type="ECO:0000256" key="3">
    <source>
        <dbReference type="ARBA" id="ARBA00022544"/>
    </source>
</evidence>
<protein>
    <submittedName>
        <fullName evidence="11">Ger(X)C family spore germination protein</fullName>
    </submittedName>
</protein>
<dbReference type="PANTHER" id="PTHR35789:SF1">
    <property type="entry name" value="SPORE GERMINATION PROTEIN B3"/>
    <property type="match status" value="1"/>
</dbReference>
<dbReference type="Pfam" id="PF05504">
    <property type="entry name" value="Spore_GerAC"/>
    <property type="match status" value="1"/>
</dbReference>
<keyword evidence="5" id="KW-0472">Membrane</keyword>
<evidence type="ECO:0000259" key="10">
    <source>
        <dbReference type="Pfam" id="PF25198"/>
    </source>
</evidence>
<name>A0ABY6Z5X0_9BACL</name>
<keyword evidence="6" id="KW-0564">Palmitate</keyword>
<dbReference type="InterPro" id="IPR008844">
    <property type="entry name" value="Spore_GerAC-like"/>
</dbReference>
<evidence type="ECO:0000256" key="2">
    <source>
        <dbReference type="ARBA" id="ARBA00007886"/>
    </source>
</evidence>
<evidence type="ECO:0000256" key="6">
    <source>
        <dbReference type="ARBA" id="ARBA00023139"/>
    </source>
</evidence>
<accession>A0ABY6Z5X0</accession>
<evidence type="ECO:0000259" key="9">
    <source>
        <dbReference type="Pfam" id="PF05504"/>
    </source>
</evidence>
<keyword evidence="12" id="KW-1185">Reference proteome</keyword>
<evidence type="ECO:0000256" key="7">
    <source>
        <dbReference type="ARBA" id="ARBA00023288"/>
    </source>
</evidence>
<dbReference type="Proteomes" id="UP001164803">
    <property type="component" value="Chromosome"/>
</dbReference>
<feature type="compositionally biased region" description="Polar residues" evidence="8">
    <location>
        <begin position="397"/>
        <end position="410"/>
    </location>
</feature>
<evidence type="ECO:0000256" key="5">
    <source>
        <dbReference type="ARBA" id="ARBA00023136"/>
    </source>
</evidence>
<dbReference type="Pfam" id="PF25198">
    <property type="entry name" value="Spore_GerAC_N"/>
    <property type="match status" value="1"/>
</dbReference>
<proteinExistence type="inferred from homology"/>
<comment type="subcellular location">
    <subcellularLocation>
        <location evidence="1">Membrane</location>
        <topology evidence="1">Lipid-anchor</topology>
    </subcellularLocation>
</comment>
<dbReference type="Gene3D" id="3.30.300.210">
    <property type="entry name" value="Nutrient germinant receptor protein C, domain 3"/>
    <property type="match status" value="1"/>
</dbReference>
<keyword evidence="7" id="KW-0449">Lipoprotein</keyword>
<dbReference type="InterPro" id="IPR057336">
    <property type="entry name" value="GerAC_N"/>
</dbReference>
<evidence type="ECO:0000256" key="4">
    <source>
        <dbReference type="ARBA" id="ARBA00022729"/>
    </source>
</evidence>
<evidence type="ECO:0000313" key="11">
    <source>
        <dbReference type="EMBL" id="WAH37908.1"/>
    </source>
</evidence>
<evidence type="ECO:0000256" key="1">
    <source>
        <dbReference type="ARBA" id="ARBA00004635"/>
    </source>
</evidence>
<evidence type="ECO:0000313" key="12">
    <source>
        <dbReference type="Proteomes" id="UP001164803"/>
    </source>
</evidence>
<feature type="region of interest" description="Disordered" evidence="8">
    <location>
        <begin position="187"/>
        <end position="210"/>
    </location>
</feature>
<feature type="compositionally biased region" description="Polar residues" evidence="8">
    <location>
        <begin position="199"/>
        <end position="210"/>
    </location>
</feature>
<dbReference type="InterPro" id="IPR046953">
    <property type="entry name" value="Spore_GerAC-like_C"/>
</dbReference>
<evidence type="ECO:0000256" key="8">
    <source>
        <dbReference type="SAM" id="MobiDB-lite"/>
    </source>
</evidence>
<gene>
    <name evidence="11" type="ORF">NZD86_05290</name>
</gene>
<dbReference type="NCBIfam" id="TIGR02887">
    <property type="entry name" value="spore_ger_x_C"/>
    <property type="match status" value="1"/>
</dbReference>
<organism evidence="11 12">
    <name type="scientific">Alicyclobacillus dauci</name>
    <dbReference type="NCBI Taxonomy" id="1475485"/>
    <lineage>
        <taxon>Bacteria</taxon>
        <taxon>Bacillati</taxon>
        <taxon>Bacillota</taxon>
        <taxon>Bacilli</taxon>
        <taxon>Bacillales</taxon>
        <taxon>Alicyclobacillaceae</taxon>
        <taxon>Alicyclobacillus</taxon>
    </lineage>
</organism>
<keyword evidence="4" id="KW-0732">Signal</keyword>
<dbReference type="PANTHER" id="PTHR35789">
    <property type="entry name" value="SPORE GERMINATION PROTEIN B3"/>
    <property type="match status" value="1"/>
</dbReference>
<sequence length="410" mass="44922">MRKLMLIVSVLIATFPLSGCWDRKEVSELALVMAKADDNLVRVSVQVAIPSKVGGSQSGSGKGEGGKSFFVVSATGRTVSEADAHIQQKLPRQLYLPHLRIILVGDSLARSGMDQILDHFGRNPPNRLRSTFLIAKDSDAMPLLQTIYPLESLSGEAIRKLERQLTGSNTTLMDFLIQASSEGTDQFSSAISLKPQPSAGGSPNSEQNTPDFAFTDRAIFRDLKLVGYVSGEETVALQWLNERLRRTTLTMNVPGTKGTISVDVTQPRRRAGTFVQGKNVVVRYDLDGAGMVTENTTGLDADNPHVMSMFQSAFNLYLEQTAQQCLTTVTKKMDADATGIGRMVYHQHPYDWERIKGDWRNELPNVRCVVHSQVKLIESGKSGPPLYGKQHRGIQESGVTSNSQLEGGAK</sequence>
<feature type="domain" description="Spore germination protein N-terminal" evidence="10">
    <location>
        <begin position="22"/>
        <end position="187"/>
    </location>
</feature>
<dbReference type="RefSeq" id="WP_268045439.1">
    <property type="nucleotide sequence ID" value="NZ_CP104064.1"/>
</dbReference>
<comment type="similarity">
    <text evidence="2">Belongs to the GerABKC lipoprotein family.</text>
</comment>